<sequence length="195" mass="20634">MPTYSLIAGIDEAGRGPLAGPVVAAAVVFRPGHSVTGLGDSKTLSEARRHALLPLIREAAHIGVGIAEPEEIDRINILQATMIAMCRALWSLPLRPDRALIDGNRVPDRLDCDGEAIIGGDASIAEISAASIVAKTLRDALMQRADHRWPGYGFAAHKGYGTAAHMAAIARNGPCPIHRMSFAPIAQRALGLTPR</sequence>
<keyword evidence="19" id="KW-1185">Reference proteome</keyword>
<feature type="domain" description="RNase H type-2" evidence="17">
    <location>
        <begin position="5"/>
        <end position="194"/>
    </location>
</feature>
<feature type="binding site" evidence="14 15">
    <location>
        <position position="102"/>
    </location>
    <ligand>
        <name>a divalent metal cation</name>
        <dbReference type="ChEBI" id="CHEBI:60240"/>
    </ligand>
</feature>
<comment type="caution">
    <text evidence="18">The sequence shown here is derived from an EMBL/GenBank/DDBJ whole genome shotgun (WGS) entry which is preliminary data.</text>
</comment>
<dbReference type="SUPFAM" id="SSF53098">
    <property type="entry name" value="Ribonuclease H-like"/>
    <property type="match status" value="1"/>
</dbReference>
<evidence type="ECO:0000256" key="14">
    <source>
        <dbReference type="HAMAP-Rule" id="MF_00052"/>
    </source>
</evidence>
<comment type="catalytic activity">
    <reaction evidence="1 14 15 16">
        <text>Endonucleolytic cleavage to 5'-phosphomonoester.</text>
        <dbReference type="EC" id="3.1.26.4"/>
    </reaction>
</comment>
<keyword evidence="10 14" id="KW-0479">Metal-binding</keyword>
<evidence type="ECO:0000256" key="3">
    <source>
        <dbReference type="ARBA" id="ARBA00004065"/>
    </source>
</evidence>
<keyword evidence="9 14" id="KW-0540">Nuclease</keyword>
<dbReference type="PROSITE" id="PS51975">
    <property type="entry name" value="RNASE_H_2"/>
    <property type="match status" value="1"/>
</dbReference>
<dbReference type="Pfam" id="PF01351">
    <property type="entry name" value="RNase_HII"/>
    <property type="match status" value="1"/>
</dbReference>
<dbReference type="InterPro" id="IPR012337">
    <property type="entry name" value="RNaseH-like_sf"/>
</dbReference>
<comment type="function">
    <text evidence="3 14 16">Endonuclease that specifically degrades the RNA of RNA-DNA hybrids.</text>
</comment>
<comment type="similarity">
    <text evidence="5 14 16">Belongs to the RNase HII family.</text>
</comment>
<evidence type="ECO:0000256" key="9">
    <source>
        <dbReference type="ARBA" id="ARBA00022722"/>
    </source>
</evidence>
<proteinExistence type="inferred from homology"/>
<gene>
    <name evidence="14" type="primary">rnhB</name>
    <name evidence="18" type="ORF">ACFOOR_10650</name>
</gene>
<evidence type="ECO:0000256" key="16">
    <source>
        <dbReference type="RuleBase" id="RU003515"/>
    </source>
</evidence>
<feature type="binding site" evidence="14 15">
    <location>
        <position position="11"/>
    </location>
    <ligand>
        <name>a divalent metal cation</name>
        <dbReference type="ChEBI" id="CHEBI:60240"/>
    </ligand>
</feature>
<evidence type="ECO:0000256" key="10">
    <source>
        <dbReference type="ARBA" id="ARBA00022723"/>
    </source>
</evidence>
<evidence type="ECO:0000313" key="19">
    <source>
        <dbReference type="Proteomes" id="UP001595379"/>
    </source>
</evidence>
<evidence type="ECO:0000256" key="11">
    <source>
        <dbReference type="ARBA" id="ARBA00022759"/>
    </source>
</evidence>
<organism evidence="18 19">
    <name type="scientific">Hyphobacterium vulgare</name>
    <dbReference type="NCBI Taxonomy" id="1736751"/>
    <lineage>
        <taxon>Bacteria</taxon>
        <taxon>Pseudomonadati</taxon>
        <taxon>Pseudomonadota</taxon>
        <taxon>Alphaproteobacteria</taxon>
        <taxon>Maricaulales</taxon>
        <taxon>Maricaulaceae</taxon>
        <taxon>Hyphobacterium</taxon>
    </lineage>
</organism>
<dbReference type="CDD" id="cd07182">
    <property type="entry name" value="RNase_HII_bacteria_HII_like"/>
    <property type="match status" value="1"/>
</dbReference>
<comment type="cofactor">
    <cofactor evidence="14 15">
        <name>Mn(2+)</name>
        <dbReference type="ChEBI" id="CHEBI:29035"/>
    </cofactor>
    <cofactor evidence="14 15">
        <name>Mg(2+)</name>
        <dbReference type="ChEBI" id="CHEBI:18420"/>
    </cofactor>
    <text evidence="14 15">Manganese or magnesium. Binds 1 divalent metal ion per monomer in the absence of substrate. May bind a second metal ion after substrate binding.</text>
</comment>
<dbReference type="EMBL" id="JBHRSV010000019">
    <property type="protein sequence ID" value="MFC2926565.1"/>
    <property type="molecule type" value="Genomic_DNA"/>
</dbReference>
<dbReference type="Gene3D" id="3.30.420.10">
    <property type="entry name" value="Ribonuclease H-like superfamily/Ribonuclease H"/>
    <property type="match status" value="1"/>
</dbReference>
<dbReference type="InterPro" id="IPR036397">
    <property type="entry name" value="RNaseH_sf"/>
</dbReference>
<evidence type="ECO:0000256" key="7">
    <source>
        <dbReference type="ARBA" id="ARBA00019179"/>
    </source>
</evidence>
<evidence type="ECO:0000256" key="6">
    <source>
        <dbReference type="ARBA" id="ARBA00012180"/>
    </source>
</evidence>
<keyword evidence="11 14" id="KW-0255">Endonuclease</keyword>
<evidence type="ECO:0000256" key="13">
    <source>
        <dbReference type="ARBA" id="ARBA00023211"/>
    </source>
</evidence>
<evidence type="ECO:0000256" key="2">
    <source>
        <dbReference type="ARBA" id="ARBA00001946"/>
    </source>
</evidence>
<comment type="subcellular location">
    <subcellularLocation>
        <location evidence="4 14">Cytoplasm</location>
    </subcellularLocation>
</comment>
<dbReference type="InterPro" id="IPR001352">
    <property type="entry name" value="RNase_HII/HIII"/>
</dbReference>
<dbReference type="InterPro" id="IPR024567">
    <property type="entry name" value="RNase_HII/HIII_dom"/>
</dbReference>
<evidence type="ECO:0000256" key="12">
    <source>
        <dbReference type="ARBA" id="ARBA00022801"/>
    </source>
</evidence>
<evidence type="ECO:0000256" key="5">
    <source>
        <dbReference type="ARBA" id="ARBA00007383"/>
    </source>
</evidence>
<keyword evidence="13 14" id="KW-0464">Manganese</keyword>
<dbReference type="InterPro" id="IPR022898">
    <property type="entry name" value="RNase_HII"/>
</dbReference>
<dbReference type="Proteomes" id="UP001595379">
    <property type="component" value="Unassembled WGS sequence"/>
</dbReference>
<evidence type="ECO:0000256" key="4">
    <source>
        <dbReference type="ARBA" id="ARBA00004496"/>
    </source>
</evidence>
<accession>A0ABV6ZYS7</accession>
<reference evidence="19" key="1">
    <citation type="journal article" date="2019" name="Int. J. Syst. Evol. Microbiol.">
        <title>The Global Catalogue of Microorganisms (GCM) 10K type strain sequencing project: providing services to taxonomists for standard genome sequencing and annotation.</title>
        <authorList>
            <consortium name="The Broad Institute Genomics Platform"/>
            <consortium name="The Broad Institute Genome Sequencing Center for Infectious Disease"/>
            <person name="Wu L."/>
            <person name="Ma J."/>
        </authorList>
    </citation>
    <scope>NUCLEOTIDE SEQUENCE [LARGE SCALE GENOMIC DNA]</scope>
    <source>
        <strain evidence="19">KCTC 52487</strain>
    </source>
</reference>
<dbReference type="PANTHER" id="PTHR10954">
    <property type="entry name" value="RIBONUCLEASE H2 SUBUNIT A"/>
    <property type="match status" value="1"/>
</dbReference>
<dbReference type="PANTHER" id="PTHR10954:SF18">
    <property type="entry name" value="RIBONUCLEASE HII"/>
    <property type="match status" value="1"/>
</dbReference>
<keyword evidence="8 14" id="KW-0963">Cytoplasm</keyword>
<evidence type="ECO:0000259" key="17">
    <source>
        <dbReference type="PROSITE" id="PS51975"/>
    </source>
</evidence>
<feature type="binding site" evidence="14 15">
    <location>
        <position position="12"/>
    </location>
    <ligand>
        <name>a divalent metal cation</name>
        <dbReference type="ChEBI" id="CHEBI:60240"/>
    </ligand>
</feature>
<evidence type="ECO:0000256" key="15">
    <source>
        <dbReference type="PROSITE-ProRule" id="PRU01319"/>
    </source>
</evidence>
<name>A0ABV6ZYS7_9PROT</name>
<dbReference type="NCBIfam" id="NF000595">
    <property type="entry name" value="PRK00015.1-3"/>
    <property type="match status" value="1"/>
</dbReference>
<comment type="cofactor">
    <cofactor evidence="2">
        <name>Mg(2+)</name>
        <dbReference type="ChEBI" id="CHEBI:18420"/>
    </cofactor>
</comment>
<dbReference type="RefSeq" id="WP_343164350.1">
    <property type="nucleotide sequence ID" value="NZ_JBHRSV010000019.1"/>
</dbReference>
<keyword evidence="12 14" id="KW-0378">Hydrolase</keyword>
<protein>
    <recommendedName>
        <fullName evidence="7 14">Ribonuclease HII</fullName>
        <shortName evidence="14">RNase HII</shortName>
        <ecNumber evidence="6 14">3.1.26.4</ecNumber>
    </recommendedName>
</protein>
<dbReference type="EC" id="3.1.26.4" evidence="6 14"/>
<dbReference type="GO" id="GO:0004523">
    <property type="term" value="F:RNA-DNA hybrid ribonuclease activity"/>
    <property type="evidence" value="ECO:0007669"/>
    <property type="project" value="UniProtKB-EC"/>
</dbReference>
<evidence type="ECO:0000256" key="8">
    <source>
        <dbReference type="ARBA" id="ARBA00022490"/>
    </source>
</evidence>
<evidence type="ECO:0000313" key="18">
    <source>
        <dbReference type="EMBL" id="MFC2926565.1"/>
    </source>
</evidence>
<dbReference type="HAMAP" id="MF_00052_B">
    <property type="entry name" value="RNase_HII_B"/>
    <property type="match status" value="1"/>
</dbReference>
<evidence type="ECO:0000256" key="1">
    <source>
        <dbReference type="ARBA" id="ARBA00000077"/>
    </source>
</evidence>